<dbReference type="InterPro" id="IPR007219">
    <property type="entry name" value="XnlR_reg_dom"/>
</dbReference>
<dbReference type="Proteomes" id="UP000006911">
    <property type="component" value="Unassembled WGS sequence"/>
</dbReference>
<evidence type="ECO:0000256" key="3">
    <source>
        <dbReference type="SAM" id="MobiDB-lite"/>
    </source>
</evidence>
<evidence type="ECO:0000256" key="1">
    <source>
        <dbReference type="ARBA" id="ARBA00022723"/>
    </source>
</evidence>
<dbReference type="SMART" id="SM00906">
    <property type="entry name" value="Fungal_trans"/>
    <property type="match status" value="1"/>
</dbReference>
<feature type="domain" description="Zn(2)-C6 fungal-type" evidence="4">
    <location>
        <begin position="63"/>
        <end position="95"/>
    </location>
</feature>
<dbReference type="GeneID" id="9184033"/>
<dbReference type="InterPro" id="IPR036864">
    <property type="entry name" value="Zn2-C6_fun-type_DNA-bd_sf"/>
</dbReference>
<dbReference type="EMBL" id="FN430383">
    <property type="protein sequence ID" value="CAZ86676.1"/>
    <property type="molecule type" value="Genomic_DNA"/>
</dbReference>
<feature type="region of interest" description="Disordered" evidence="3">
    <location>
        <begin position="1"/>
        <end position="55"/>
    </location>
</feature>
<evidence type="ECO:0000313" key="5">
    <source>
        <dbReference type="EMBL" id="CAZ86676.1"/>
    </source>
</evidence>
<dbReference type="SMART" id="SM00066">
    <property type="entry name" value="GAL4"/>
    <property type="match status" value="1"/>
</dbReference>
<name>D5GQ83_TUBMM</name>
<dbReference type="SUPFAM" id="SSF57701">
    <property type="entry name" value="Zn2/Cys6 DNA-binding domain"/>
    <property type="match status" value="1"/>
</dbReference>
<dbReference type="Pfam" id="PF00172">
    <property type="entry name" value="Zn_clus"/>
    <property type="match status" value="1"/>
</dbReference>
<feature type="compositionally biased region" description="Polar residues" evidence="3">
    <location>
        <begin position="22"/>
        <end position="35"/>
    </location>
</feature>
<dbReference type="HOGENOM" id="CLU_006329_1_0_1"/>
<dbReference type="KEGG" id="tml:GSTUM_00012254001"/>
<accession>D5GQ83</accession>
<feature type="compositionally biased region" description="Low complexity" evidence="3">
    <location>
        <begin position="745"/>
        <end position="760"/>
    </location>
</feature>
<feature type="region of interest" description="Disordered" evidence="3">
    <location>
        <begin position="106"/>
        <end position="167"/>
    </location>
</feature>
<dbReference type="RefSeq" id="XP_002842485.1">
    <property type="nucleotide sequence ID" value="XM_002842439.1"/>
</dbReference>
<dbReference type="Gene3D" id="4.10.240.10">
    <property type="entry name" value="Zn(2)-C6 fungal-type DNA-binding domain"/>
    <property type="match status" value="1"/>
</dbReference>
<dbReference type="PANTHER" id="PTHR47425">
    <property type="entry name" value="FARB-RELATED"/>
    <property type="match status" value="1"/>
</dbReference>
<feature type="compositionally biased region" description="Polar residues" evidence="3">
    <location>
        <begin position="109"/>
        <end position="131"/>
    </location>
</feature>
<protein>
    <submittedName>
        <fullName evidence="5">(Perigord truffle) hypothetical protein</fullName>
    </submittedName>
</protein>
<dbReference type="GO" id="GO:0000981">
    <property type="term" value="F:DNA-binding transcription factor activity, RNA polymerase II-specific"/>
    <property type="evidence" value="ECO:0007669"/>
    <property type="project" value="InterPro"/>
</dbReference>
<feature type="compositionally biased region" description="Basic and acidic residues" evidence="3">
    <location>
        <begin position="133"/>
        <end position="145"/>
    </location>
</feature>
<sequence>MALAGTTATAAAPSSAISATTNLAPQPTTDSNSAVAGQKRSAAAAGNTSGTNFRPVKRRASKACQCCRARKVRCNVVEHGAPCTNCRLDEVECIITESRRRKKLWGTKVDNTGSASDTGADTTAQRQTNASPPERKTSPRRKNETHISGSPSAMPIDLPSDKESGGHVPHLIYQAQGLRMGCDRRASYASSHESLPSLANSLSTQTSSSSSHPRRLFTIPQACIELPAFVKPTPIKIPLDDLEYLTKKGALTLPEEPLRSELLRSHFDFVHPYMPVLNRKEFLRSVTSDDGSKGKISLLLFQAVMFAGSAFVDMESLRAAGYPTRKAARKAFFTKTRALYDFDHEQDRMSLVQAILLMTYWYETPDDQKDTWHWMGVAISLSHTIGLHRDPANSNMDPDRKKLWKRIWWSCFMRDRLVALGMRRPTRIKSEDCDVPMLTLDDFSIDTGPDGEEDSMFWSYGERQRKEMESRRQRELAILCIQKAKLCKVISRVLSAQYSVLNTNQGSLAADGSTRTTMMLLPKKLDPECCQVERCDEELARWVQELPEEAIYRPVGVNIPIDEVLTLHRNLLHMCYYTTVSALHRPQVLPSAPAPWPAQRNSSELQEVSRRKVRQAASEITHLAEELVDLDLVKYLPTTGVTVMLPAVIIHLLDIKSSNALTRELSLEGFGLCMQVMQGLRQSYSAADYATHFLEAAIKKAEIQVAGHKKLSQRRRARYHHHFDHLTPQKPTAIGSPHSTQFSGNAIAIPASAPPSNAALTPPPDIENTNMPDATPLDENELQLKLETFLQSPSSPKQDDHQAPTLHSLPQNSAATFTIGSNGVLRVREELLFPSERSAPMTPYLSVPRATDDEDRDLGALLNLDGQDNDPFFGHYDEAPLVGQKRFDGGTRAFDLVGNSSTWLEEDMSRILDGVDFDIDDVIQVLETEIN</sequence>
<dbReference type="OMA" id="WDNVECI"/>
<dbReference type="PANTHER" id="PTHR47425:SF2">
    <property type="entry name" value="FARB-RELATED"/>
    <property type="match status" value="1"/>
</dbReference>
<dbReference type="PROSITE" id="PS00463">
    <property type="entry name" value="ZN2_CY6_FUNGAL_1"/>
    <property type="match status" value="1"/>
</dbReference>
<evidence type="ECO:0000259" key="4">
    <source>
        <dbReference type="PROSITE" id="PS50048"/>
    </source>
</evidence>
<dbReference type="GO" id="GO:0008270">
    <property type="term" value="F:zinc ion binding"/>
    <property type="evidence" value="ECO:0007669"/>
    <property type="project" value="InterPro"/>
</dbReference>
<gene>
    <name evidence="5" type="ORF">GSTUM_00012254001</name>
</gene>
<dbReference type="eggNOG" id="ENOG502RHAD">
    <property type="taxonomic scope" value="Eukaryota"/>
</dbReference>
<keyword evidence="2" id="KW-0539">Nucleus</keyword>
<dbReference type="PROSITE" id="PS50048">
    <property type="entry name" value="ZN2_CY6_FUNGAL_2"/>
    <property type="match status" value="1"/>
</dbReference>
<dbReference type="CDD" id="cd12148">
    <property type="entry name" value="fungal_TF_MHR"/>
    <property type="match status" value="1"/>
</dbReference>
<dbReference type="STRING" id="656061.D5GQ83"/>
<dbReference type="GO" id="GO:0003677">
    <property type="term" value="F:DNA binding"/>
    <property type="evidence" value="ECO:0007669"/>
    <property type="project" value="InterPro"/>
</dbReference>
<evidence type="ECO:0000313" key="6">
    <source>
        <dbReference type="Proteomes" id="UP000006911"/>
    </source>
</evidence>
<keyword evidence="1" id="KW-0479">Metal-binding</keyword>
<organism evidence="5 6">
    <name type="scientific">Tuber melanosporum (strain Mel28)</name>
    <name type="common">Perigord black truffle</name>
    <dbReference type="NCBI Taxonomy" id="656061"/>
    <lineage>
        <taxon>Eukaryota</taxon>
        <taxon>Fungi</taxon>
        <taxon>Dikarya</taxon>
        <taxon>Ascomycota</taxon>
        <taxon>Pezizomycotina</taxon>
        <taxon>Pezizomycetes</taxon>
        <taxon>Pezizales</taxon>
        <taxon>Tuberaceae</taxon>
        <taxon>Tuber</taxon>
    </lineage>
</organism>
<dbReference type="Pfam" id="PF04082">
    <property type="entry name" value="Fungal_trans"/>
    <property type="match status" value="1"/>
</dbReference>
<dbReference type="InterPro" id="IPR001138">
    <property type="entry name" value="Zn2Cys6_DnaBD"/>
</dbReference>
<keyword evidence="6" id="KW-1185">Reference proteome</keyword>
<evidence type="ECO:0000256" key="2">
    <source>
        <dbReference type="ARBA" id="ARBA00023242"/>
    </source>
</evidence>
<feature type="compositionally biased region" description="Low complexity" evidence="3">
    <location>
        <begin position="1"/>
        <end position="21"/>
    </location>
</feature>
<dbReference type="AlphaFoldDB" id="D5GQ83"/>
<feature type="region of interest" description="Disordered" evidence="3">
    <location>
        <begin position="726"/>
        <end position="776"/>
    </location>
</feature>
<dbReference type="InParanoid" id="D5GQ83"/>
<feature type="region of interest" description="Disordered" evidence="3">
    <location>
        <begin position="791"/>
        <end position="814"/>
    </location>
</feature>
<dbReference type="InterPro" id="IPR052761">
    <property type="entry name" value="Fungal_Detox/Toxin_TFs"/>
</dbReference>
<dbReference type="GO" id="GO:0006351">
    <property type="term" value="P:DNA-templated transcription"/>
    <property type="evidence" value="ECO:0007669"/>
    <property type="project" value="InterPro"/>
</dbReference>
<reference evidence="5 6" key="1">
    <citation type="journal article" date="2010" name="Nature">
        <title>Perigord black truffle genome uncovers evolutionary origins and mechanisms of symbiosis.</title>
        <authorList>
            <person name="Martin F."/>
            <person name="Kohler A."/>
            <person name="Murat C."/>
            <person name="Balestrini R."/>
            <person name="Coutinho P.M."/>
            <person name="Jaillon O."/>
            <person name="Montanini B."/>
            <person name="Morin E."/>
            <person name="Noel B."/>
            <person name="Percudani R."/>
            <person name="Porcel B."/>
            <person name="Rubini A."/>
            <person name="Amicucci A."/>
            <person name="Amselem J."/>
            <person name="Anthouard V."/>
            <person name="Arcioni S."/>
            <person name="Artiguenave F."/>
            <person name="Aury J.M."/>
            <person name="Ballario P."/>
            <person name="Bolchi A."/>
            <person name="Brenna A."/>
            <person name="Brun A."/>
            <person name="Buee M."/>
            <person name="Cantarel B."/>
            <person name="Chevalier G."/>
            <person name="Couloux A."/>
            <person name="Da Silva C."/>
            <person name="Denoeud F."/>
            <person name="Duplessis S."/>
            <person name="Ghignone S."/>
            <person name="Hilselberger B."/>
            <person name="Iotti M."/>
            <person name="Marcais B."/>
            <person name="Mello A."/>
            <person name="Miranda M."/>
            <person name="Pacioni G."/>
            <person name="Quesneville H."/>
            <person name="Riccioni C."/>
            <person name="Ruotolo R."/>
            <person name="Splivallo R."/>
            <person name="Stocchi V."/>
            <person name="Tisserant E."/>
            <person name="Viscomi A.R."/>
            <person name="Zambonelli A."/>
            <person name="Zampieri E."/>
            <person name="Henrissat B."/>
            <person name="Lebrun M.H."/>
            <person name="Paolocci F."/>
            <person name="Bonfante P."/>
            <person name="Ottonello S."/>
            <person name="Wincker P."/>
        </authorList>
    </citation>
    <scope>NUCLEOTIDE SEQUENCE [LARGE SCALE GENOMIC DNA]</scope>
    <source>
        <strain evidence="5 6">Mel28</strain>
    </source>
</reference>
<dbReference type="CDD" id="cd00067">
    <property type="entry name" value="GAL4"/>
    <property type="match status" value="1"/>
</dbReference>
<proteinExistence type="predicted"/>